<reference evidence="2 3" key="1">
    <citation type="journal article" date="2020" name="ISME J.">
        <title>Uncovering the hidden diversity of litter-decomposition mechanisms in mushroom-forming fungi.</title>
        <authorList>
            <person name="Floudas D."/>
            <person name="Bentzer J."/>
            <person name="Ahren D."/>
            <person name="Johansson T."/>
            <person name="Persson P."/>
            <person name="Tunlid A."/>
        </authorList>
    </citation>
    <scope>NUCLEOTIDE SEQUENCE [LARGE SCALE GENOMIC DNA]</scope>
    <source>
        <strain evidence="2 3">CBS 101986</strain>
    </source>
</reference>
<keyword evidence="3" id="KW-1185">Reference proteome</keyword>
<gene>
    <name evidence="2" type="ORF">D9619_013529</name>
</gene>
<proteinExistence type="predicted"/>
<evidence type="ECO:0000313" key="2">
    <source>
        <dbReference type="EMBL" id="KAF5323253.1"/>
    </source>
</evidence>
<protein>
    <submittedName>
        <fullName evidence="2">Uncharacterized protein</fullName>
    </submittedName>
</protein>
<dbReference type="AlphaFoldDB" id="A0A8H5BHP7"/>
<evidence type="ECO:0000313" key="3">
    <source>
        <dbReference type="Proteomes" id="UP000567179"/>
    </source>
</evidence>
<name>A0A8H5BHP7_9AGAR</name>
<feature type="compositionally biased region" description="Polar residues" evidence="1">
    <location>
        <begin position="32"/>
        <end position="41"/>
    </location>
</feature>
<evidence type="ECO:0000256" key="1">
    <source>
        <dbReference type="SAM" id="MobiDB-lite"/>
    </source>
</evidence>
<organism evidence="2 3">
    <name type="scientific">Psilocybe cf. subviscida</name>
    <dbReference type="NCBI Taxonomy" id="2480587"/>
    <lineage>
        <taxon>Eukaryota</taxon>
        <taxon>Fungi</taxon>
        <taxon>Dikarya</taxon>
        <taxon>Basidiomycota</taxon>
        <taxon>Agaricomycotina</taxon>
        <taxon>Agaricomycetes</taxon>
        <taxon>Agaricomycetidae</taxon>
        <taxon>Agaricales</taxon>
        <taxon>Agaricineae</taxon>
        <taxon>Strophariaceae</taxon>
        <taxon>Psilocybe</taxon>
    </lineage>
</organism>
<dbReference type="EMBL" id="JAACJJ010000019">
    <property type="protein sequence ID" value="KAF5323253.1"/>
    <property type="molecule type" value="Genomic_DNA"/>
</dbReference>
<comment type="caution">
    <text evidence="2">The sequence shown here is derived from an EMBL/GenBank/DDBJ whole genome shotgun (WGS) entry which is preliminary data.</text>
</comment>
<feature type="region of interest" description="Disordered" evidence="1">
    <location>
        <begin position="1"/>
        <end position="88"/>
    </location>
</feature>
<feature type="compositionally biased region" description="Basic residues" evidence="1">
    <location>
        <begin position="52"/>
        <end position="62"/>
    </location>
</feature>
<sequence length="135" mass="15409">MITQVSRAARSRPPLPPHPQVRRPARCCRGTCHNTLGSSSDPAAPTGVAPRVFRRQSMRHKPPPPPPYVAQQRSRTPPARLRLRSHSRPHLRRLAKRRNRTLHQPLPRHRMPETPRIVSSLPLVISISIIRVIEE</sequence>
<dbReference type="Proteomes" id="UP000567179">
    <property type="component" value="Unassembled WGS sequence"/>
</dbReference>
<accession>A0A8H5BHP7</accession>